<dbReference type="FunFam" id="2.40.50.140:FF:000101">
    <property type="entry name" value="Myeloid cell nuclear differentiation antigen"/>
    <property type="match status" value="1"/>
</dbReference>
<dbReference type="InterPro" id="IPR012340">
    <property type="entry name" value="NA-bd_OB-fold"/>
</dbReference>
<dbReference type="InterPro" id="IPR004021">
    <property type="entry name" value="HIN200/IF120x"/>
</dbReference>
<evidence type="ECO:0000259" key="3">
    <source>
        <dbReference type="PROSITE" id="PS50834"/>
    </source>
</evidence>
<reference evidence="4 5" key="1">
    <citation type="journal article" date="2005" name="Nature">
        <title>Initial sequence of the chimpanzee genome and comparison with the human genome.</title>
        <authorList>
            <consortium name="Chimpanzee sequencing and analysis consortium"/>
        </authorList>
    </citation>
    <scope>NUCLEOTIDE SEQUENCE [LARGE SCALE GENOMIC DNA]</scope>
</reference>
<dbReference type="PANTHER" id="PTHR12200:SF24">
    <property type="entry name" value="INTERFERON ACTIVATED GENE 207-RELATED"/>
    <property type="match status" value="1"/>
</dbReference>
<protein>
    <submittedName>
        <fullName evidence="4">Interferon gamma inducible protein 16</fullName>
    </submittedName>
</protein>
<evidence type="ECO:0000256" key="1">
    <source>
        <dbReference type="ARBA" id="ARBA00004123"/>
    </source>
</evidence>
<feature type="domain" description="HIN-200" evidence="3">
    <location>
        <begin position="20"/>
        <end position="211"/>
    </location>
</feature>
<dbReference type="GO" id="GO:0035458">
    <property type="term" value="P:cellular response to interferon-beta"/>
    <property type="evidence" value="ECO:0007669"/>
    <property type="project" value="InterPro"/>
</dbReference>
<dbReference type="PROSITE" id="PS50834">
    <property type="entry name" value="HIN_200"/>
    <property type="match status" value="1"/>
</dbReference>
<dbReference type="Proteomes" id="UP000002277">
    <property type="component" value="Chromosome 1"/>
</dbReference>
<reference evidence="4" key="2">
    <citation type="submission" date="2025-08" db="UniProtKB">
        <authorList>
            <consortium name="Ensembl"/>
        </authorList>
    </citation>
    <scope>IDENTIFICATION</scope>
</reference>
<dbReference type="PANTHER" id="PTHR12200">
    <property type="entry name" value="INTERFERON-INDUCIBLE PROTEIN AIM2 FAMILY MEMBER"/>
    <property type="match status" value="1"/>
</dbReference>
<dbReference type="GO" id="GO:0005634">
    <property type="term" value="C:nucleus"/>
    <property type="evidence" value="ECO:0007669"/>
    <property type="project" value="UniProtKB-SubCell"/>
</dbReference>
<dbReference type="GeneTree" id="ENSGT00390000013296"/>
<dbReference type="Bgee" id="ENSPTRG00000001518">
    <property type="expression patterns" value="Expressed in lymph node and 21 other cell types or tissues"/>
</dbReference>
<reference evidence="4" key="3">
    <citation type="submission" date="2025-09" db="UniProtKB">
        <authorList>
            <consortium name="Ensembl"/>
        </authorList>
    </citation>
    <scope>IDENTIFICATION</scope>
</reference>
<accession>A0A2I3SC36</accession>
<keyword evidence="2" id="KW-0539">Nucleus</keyword>
<evidence type="ECO:0000313" key="5">
    <source>
        <dbReference type="Proteomes" id="UP000002277"/>
    </source>
</evidence>
<dbReference type="Ensembl" id="ENSPTRT00000100105.1">
    <property type="protein sequence ID" value="ENSPTRP00000074610.1"/>
    <property type="gene ID" value="ENSPTRG00000001518.7"/>
</dbReference>
<dbReference type="Gene3D" id="2.40.50.140">
    <property type="entry name" value="Nucleic acid-binding proteins"/>
    <property type="match status" value="2"/>
</dbReference>
<gene>
    <name evidence="4 6" type="primary">IFI16</name>
</gene>
<evidence type="ECO:0000313" key="4">
    <source>
        <dbReference type="Ensembl" id="ENSPTRP00000074610.1"/>
    </source>
</evidence>
<keyword evidence="5" id="KW-1185">Reference proteome</keyword>
<dbReference type="FunFam" id="2.40.50.140:FF:000500">
    <property type="entry name" value="Interferon-activable protein 202"/>
    <property type="match status" value="1"/>
</dbReference>
<proteinExistence type="predicted"/>
<dbReference type="InterPro" id="IPR040205">
    <property type="entry name" value="HIN-200"/>
</dbReference>
<dbReference type="EMBL" id="AACZ04025371">
    <property type="status" value="NOT_ANNOTATED_CDS"/>
    <property type="molecule type" value="Genomic_DNA"/>
</dbReference>
<evidence type="ECO:0000313" key="6">
    <source>
        <dbReference type="VGNC" id="VGNC:8913"/>
    </source>
</evidence>
<comment type="subcellular location">
    <subcellularLocation>
        <location evidence="1">Nucleus</location>
    </subcellularLocation>
</comment>
<dbReference type="GO" id="GO:0002218">
    <property type="term" value="P:activation of innate immune response"/>
    <property type="evidence" value="ECO:0007669"/>
    <property type="project" value="InterPro"/>
</dbReference>
<dbReference type="SUPFAM" id="SSF159141">
    <property type="entry name" value="HIN-2000 domain-like"/>
    <property type="match status" value="2"/>
</dbReference>
<organism evidence="4 5">
    <name type="scientific">Pan troglodytes</name>
    <name type="common">Chimpanzee</name>
    <dbReference type="NCBI Taxonomy" id="9598"/>
    <lineage>
        <taxon>Eukaryota</taxon>
        <taxon>Metazoa</taxon>
        <taxon>Chordata</taxon>
        <taxon>Craniata</taxon>
        <taxon>Vertebrata</taxon>
        <taxon>Euteleostomi</taxon>
        <taxon>Mammalia</taxon>
        <taxon>Eutheria</taxon>
        <taxon>Euarchontoglires</taxon>
        <taxon>Primates</taxon>
        <taxon>Haplorrhini</taxon>
        <taxon>Catarrhini</taxon>
        <taxon>Hominidae</taxon>
        <taxon>Pan</taxon>
    </lineage>
</organism>
<dbReference type="Pfam" id="PF02760">
    <property type="entry name" value="HIN"/>
    <property type="match status" value="1"/>
</dbReference>
<name>A0A2I3SC36_PANTR</name>
<evidence type="ECO:0000256" key="2">
    <source>
        <dbReference type="ARBA" id="ARBA00023242"/>
    </source>
</evidence>
<dbReference type="AlphaFoldDB" id="A0A2I3SC36"/>
<dbReference type="VGNC" id="VGNC:8913">
    <property type="gene designation" value="IFI16"/>
</dbReference>
<sequence>MPPSTPSSSFLTTLKPRLKTEPEEVSIEDSAQSDLKEVMVLNATESFVYEPKEQKKMFHATVATENEVFRVKVFNIDLKEKFTPKKIIAIANYVCRNGFLEVYPFTLVVDVNADRNMEIPKGLIRSASVTPKINQLCSQTKGSFVNGVFEVHKTVTRKLGILLMEVVVHGRLTTINCEEGDKLKLTCFELAPKSGNTGELRSVIHSHIKVIKTRKNKKDILNPDSSMETSPDFFF</sequence>